<dbReference type="AlphaFoldDB" id="A0A0E9PIF0"/>
<proteinExistence type="predicted"/>
<evidence type="ECO:0000313" key="1">
    <source>
        <dbReference type="EMBL" id="JAH03628.1"/>
    </source>
</evidence>
<protein>
    <submittedName>
        <fullName evidence="1">Uncharacterized protein</fullName>
    </submittedName>
</protein>
<sequence>MSPLWRTPGPVFQGFMDAGEILFQRPYLGVLLWSTVPHLVD</sequence>
<dbReference type="EMBL" id="GBXM01104949">
    <property type="protein sequence ID" value="JAH03628.1"/>
    <property type="molecule type" value="Transcribed_RNA"/>
</dbReference>
<organism evidence="1">
    <name type="scientific">Anguilla anguilla</name>
    <name type="common">European freshwater eel</name>
    <name type="synonym">Muraena anguilla</name>
    <dbReference type="NCBI Taxonomy" id="7936"/>
    <lineage>
        <taxon>Eukaryota</taxon>
        <taxon>Metazoa</taxon>
        <taxon>Chordata</taxon>
        <taxon>Craniata</taxon>
        <taxon>Vertebrata</taxon>
        <taxon>Euteleostomi</taxon>
        <taxon>Actinopterygii</taxon>
        <taxon>Neopterygii</taxon>
        <taxon>Teleostei</taxon>
        <taxon>Anguilliformes</taxon>
        <taxon>Anguillidae</taxon>
        <taxon>Anguilla</taxon>
    </lineage>
</organism>
<reference evidence="1" key="2">
    <citation type="journal article" date="2015" name="Fish Shellfish Immunol.">
        <title>Early steps in the European eel (Anguilla anguilla)-Vibrio vulnificus interaction in the gills: Role of the RtxA13 toxin.</title>
        <authorList>
            <person name="Callol A."/>
            <person name="Pajuelo D."/>
            <person name="Ebbesson L."/>
            <person name="Teles M."/>
            <person name="MacKenzie S."/>
            <person name="Amaro C."/>
        </authorList>
    </citation>
    <scope>NUCLEOTIDE SEQUENCE</scope>
</reference>
<name>A0A0E9PIF0_ANGAN</name>
<accession>A0A0E9PIF0</accession>
<reference evidence="1" key="1">
    <citation type="submission" date="2014-11" db="EMBL/GenBank/DDBJ databases">
        <authorList>
            <person name="Amaro Gonzalez C."/>
        </authorList>
    </citation>
    <scope>NUCLEOTIDE SEQUENCE</scope>
</reference>